<organism evidence="1 2">
    <name type="scientific">Phenylobacterium hankyongense</name>
    <dbReference type="NCBI Taxonomy" id="1813876"/>
    <lineage>
        <taxon>Bacteria</taxon>
        <taxon>Pseudomonadati</taxon>
        <taxon>Pseudomonadota</taxon>
        <taxon>Alphaproteobacteria</taxon>
        <taxon>Caulobacterales</taxon>
        <taxon>Caulobacteraceae</taxon>
        <taxon>Phenylobacterium</taxon>
    </lineage>
</organism>
<accession>A0A328B006</accession>
<keyword evidence="2" id="KW-1185">Reference proteome</keyword>
<evidence type="ECO:0000313" key="1">
    <source>
        <dbReference type="EMBL" id="RAK59875.1"/>
    </source>
</evidence>
<reference evidence="2" key="1">
    <citation type="submission" date="2018-05" db="EMBL/GenBank/DDBJ databases">
        <authorList>
            <person name="Li X."/>
        </authorList>
    </citation>
    <scope>NUCLEOTIDE SEQUENCE [LARGE SCALE GENOMIC DNA]</scope>
    <source>
        <strain evidence="2">HKS-05</strain>
    </source>
</reference>
<comment type="caution">
    <text evidence="1">The sequence shown here is derived from an EMBL/GenBank/DDBJ whole genome shotgun (WGS) entry which is preliminary data.</text>
</comment>
<dbReference type="EMBL" id="QFYP01000001">
    <property type="protein sequence ID" value="RAK59875.1"/>
    <property type="molecule type" value="Genomic_DNA"/>
</dbReference>
<dbReference type="Proteomes" id="UP000249842">
    <property type="component" value="Unassembled WGS sequence"/>
</dbReference>
<evidence type="ECO:0000313" key="2">
    <source>
        <dbReference type="Proteomes" id="UP000249842"/>
    </source>
</evidence>
<protein>
    <submittedName>
        <fullName evidence="1">Uncharacterized protein</fullName>
    </submittedName>
</protein>
<gene>
    <name evidence="1" type="ORF">DJ021_08680</name>
</gene>
<sequence>MMSRACCIERAETCEQSAAECVDTALQAHWLTMAAEWRALAEDGSDQATLARLMRTTPTAD</sequence>
<name>A0A328B006_9CAUL</name>
<dbReference type="AlphaFoldDB" id="A0A328B006"/>
<proteinExistence type="predicted"/>